<keyword evidence="2" id="KW-1185">Reference proteome</keyword>
<evidence type="ECO:0000313" key="1">
    <source>
        <dbReference type="EMBL" id="OPJ68378.1"/>
    </source>
</evidence>
<accession>A0A1V4J844</accession>
<dbReference type="AlphaFoldDB" id="A0A1V4J844"/>
<dbReference type="Proteomes" id="UP000190648">
    <property type="component" value="Unassembled WGS sequence"/>
</dbReference>
<comment type="caution">
    <text evidence="1">The sequence shown here is derived from an EMBL/GenBank/DDBJ whole genome shotgun (WGS) entry which is preliminary data.</text>
</comment>
<evidence type="ECO:0000313" key="2">
    <source>
        <dbReference type="Proteomes" id="UP000190648"/>
    </source>
</evidence>
<name>A0A1V4J844_PATFA</name>
<organism evidence="1 2">
    <name type="scientific">Patagioenas fasciata monilis</name>
    <dbReference type="NCBI Taxonomy" id="372326"/>
    <lineage>
        <taxon>Eukaryota</taxon>
        <taxon>Metazoa</taxon>
        <taxon>Chordata</taxon>
        <taxon>Craniata</taxon>
        <taxon>Vertebrata</taxon>
        <taxon>Euteleostomi</taxon>
        <taxon>Archelosauria</taxon>
        <taxon>Archosauria</taxon>
        <taxon>Dinosauria</taxon>
        <taxon>Saurischia</taxon>
        <taxon>Theropoda</taxon>
        <taxon>Coelurosauria</taxon>
        <taxon>Aves</taxon>
        <taxon>Neognathae</taxon>
        <taxon>Neoaves</taxon>
        <taxon>Columbimorphae</taxon>
        <taxon>Columbiformes</taxon>
        <taxon>Columbidae</taxon>
        <taxon>Patagioenas</taxon>
    </lineage>
</organism>
<reference evidence="1 2" key="1">
    <citation type="submission" date="2016-02" db="EMBL/GenBank/DDBJ databases">
        <title>Band-tailed pigeon sequencing and assembly.</title>
        <authorList>
            <person name="Soares A.E."/>
            <person name="Novak B.J."/>
            <person name="Rice E.S."/>
            <person name="O'Connell B."/>
            <person name="Chang D."/>
            <person name="Weber S."/>
            <person name="Shapiro B."/>
        </authorList>
    </citation>
    <scope>NUCLEOTIDE SEQUENCE [LARGE SCALE GENOMIC DNA]</scope>
    <source>
        <strain evidence="1">BTP2013</strain>
        <tissue evidence="1">Blood</tissue>
    </source>
</reference>
<gene>
    <name evidence="1" type="ORF">AV530_006027</name>
</gene>
<proteinExistence type="predicted"/>
<protein>
    <submittedName>
        <fullName evidence="1">Uncharacterized protein</fullName>
    </submittedName>
</protein>
<dbReference type="EMBL" id="LSYS01008581">
    <property type="protein sequence ID" value="OPJ68378.1"/>
    <property type="molecule type" value="Genomic_DNA"/>
</dbReference>
<sequence length="70" mass="7887">MSPEVLRIITELELTESEWSFVFSGVTIKLISGRYQALLPDGQIKKVDSSGAPQACTHYQEKEFLKKKVS</sequence>